<dbReference type="PANTHER" id="PTHR42829">
    <property type="entry name" value="NADH-UBIQUINONE OXIDOREDUCTASE CHAIN 5"/>
    <property type="match status" value="1"/>
</dbReference>
<evidence type="ECO:0000313" key="9">
    <source>
        <dbReference type="EMBL" id="HHE55531.1"/>
    </source>
</evidence>
<dbReference type="Pfam" id="PF00662">
    <property type="entry name" value="Proton_antipo_N"/>
    <property type="match status" value="1"/>
</dbReference>
<dbReference type="GO" id="GO:0015990">
    <property type="term" value="P:electron transport coupled proton transport"/>
    <property type="evidence" value="ECO:0007669"/>
    <property type="project" value="TreeGrafter"/>
</dbReference>
<feature type="transmembrane region" description="Helical" evidence="6">
    <location>
        <begin position="140"/>
        <end position="161"/>
    </location>
</feature>
<dbReference type="Proteomes" id="UP000886111">
    <property type="component" value="Unassembled WGS sequence"/>
</dbReference>
<protein>
    <submittedName>
        <fullName evidence="9">NADH-quinone oxidoreductase subunit L</fullName>
        <ecNumber evidence="9">1.6.5.-</ecNumber>
    </submittedName>
</protein>
<dbReference type="GO" id="GO:0008137">
    <property type="term" value="F:NADH dehydrogenase (ubiquinone) activity"/>
    <property type="evidence" value="ECO:0007669"/>
    <property type="project" value="InterPro"/>
</dbReference>
<evidence type="ECO:0000256" key="6">
    <source>
        <dbReference type="SAM" id="Phobius"/>
    </source>
</evidence>
<dbReference type="InterPro" id="IPR003945">
    <property type="entry name" value="NU5C-like"/>
</dbReference>
<keyword evidence="2 5" id="KW-0812">Transmembrane</keyword>
<feature type="transmembrane region" description="Helical" evidence="6">
    <location>
        <begin position="252"/>
        <end position="270"/>
    </location>
</feature>
<dbReference type="GO" id="GO:0003954">
    <property type="term" value="F:NADH dehydrogenase activity"/>
    <property type="evidence" value="ECO:0007669"/>
    <property type="project" value="TreeGrafter"/>
</dbReference>
<gene>
    <name evidence="9" type="ORF">ENL21_07095</name>
</gene>
<dbReference type="EC" id="1.6.5.-" evidence="9"/>
<feature type="transmembrane region" description="Helical" evidence="6">
    <location>
        <begin position="30"/>
        <end position="54"/>
    </location>
</feature>
<dbReference type="InterPro" id="IPR001516">
    <property type="entry name" value="Proton_antipo_N"/>
</dbReference>
<comment type="subcellular location">
    <subcellularLocation>
        <location evidence="1">Endomembrane system</location>
        <topology evidence="1">Multi-pass membrane protein</topology>
    </subcellularLocation>
    <subcellularLocation>
        <location evidence="5">Membrane</location>
        <topology evidence="5">Multi-pass membrane protein</topology>
    </subcellularLocation>
</comment>
<evidence type="ECO:0000259" key="8">
    <source>
        <dbReference type="Pfam" id="PF00662"/>
    </source>
</evidence>
<evidence type="ECO:0000256" key="4">
    <source>
        <dbReference type="ARBA" id="ARBA00023136"/>
    </source>
</evidence>
<feature type="non-terminal residue" evidence="9">
    <location>
        <position position="330"/>
    </location>
</feature>
<evidence type="ECO:0000259" key="7">
    <source>
        <dbReference type="Pfam" id="PF00361"/>
    </source>
</evidence>
<dbReference type="PRINTS" id="PR01435">
    <property type="entry name" value="NPOXDRDTASE5"/>
</dbReference>
<feature type="transmembrane region" description="Helical" evidence="6">
    <location>
        <begin position="173"/>
        <end position="193"/>
    </location>
</feature>
<feature type="transmembrane region" description="Helical" evidence="6">
    <location>
        <begin position="116"/>
        <end position="134"/>
    </location>
</feature>
<evidence type="ECO:0000256" key="1">
    <source>
        <dbReference type="ARBA" id="ARBA00004127"/>
    </source>
</evidence>
<feature type="transmembrane region" description="Helical" evidence="6">
    <location>
        <begin position="276"/>
        <end position="298"/>
    </location>
</feature>
<evidence type="ECO:0000256" key="5">
    <source>
        <dbReference type="RuleBase" id="RU000320"/>
    </source>
</evidence>
<dbReference type="NCBIfam" id="TIGR01974">
    <property type="entry name" value="NDH_I_L"/>
    <property type="match status" value="1"/>
</dbReference>
<feature type="transmembrane region" description="Helical" evidence="6">
    <location>
        <begin position="86"/>
        <end position="104"/>
    </location>
</feature>
<proteinExistence type="predicted"/>
<comment type="caution">
    <text evidence="9">The sequence shown here is derived from an EMBL/GenBank/DDBJ whole genome shotgun (WGS) entry which is preliminary data.</text>
</comment>
<dbReference type="InterPro" id="IPR001750">
    <property type="entry name" value="ND/Mrp_TM"/>
</dbReference>
<dbReference type="GO" id="GO:0012505">
    <property type="term" value="C:endomembrane system"/>
    <property type="evidence" value="ECO:0007669"/>
    <property type="project" value="UniProtKB-SubCell"/>
</dbReference>
<evidence type="ECO:0000256" key="2">
    <source>
        <dbReference type="ARBA" id="ARBA00022692"/>
    </source>
</evidence>
<keyword evidence="3 6" id="KW-1133">Transmembrane helix</keyword>
<dbReference type="EMBL" id="DRTD01000525">
    <property type="protein sequence ID" value="HHE55531.1"/>
    <property type="molecule type" value="Genomic_DNA"/>
</dbReference>
<organism evidence="9">
    <name type="scientific">Caldithrix abyssi</name>
    <dbReference type="NCBI Taxonomy" id="187145"/>
    <lineage>
        <taxon>Bacteria</taxon>
        <taxon>Pseudomonadati</taxon>
        <taxon>Calditrichota</taxon>
        <taxon>Calditrichia</taxon>
        <taxon>Calditrichales</taxon>
        <taxon>Calditrichaceae</taxon>
        <taxon>Caldithrix</taxon>
    </lineage>
</organism>
<dbReference type="PRINTS" id="PR01434">
    <property type="entry name" value="NADHDHGNASE5"/>
</dbReference>
<dbReference type="Pfam" id="PF00361">
    <property type="entry name" value="Proton_antipo_M"/>
    <property type="match status" value="1"/>
</dbReference>
<sequence>MYDLLWLVPTFPFLGFLILAIFGKKIGKKLSAVVGVGSIGLSALITILIGIQFLTNPPEGHVFVQTLWTWIAADDFKVNIAFHLDALSMVFAFVVTFVGFWIHLYSTEYMADDEGFSRFFAYMNLFVGAMLMLVMGDNLLLLYLGWEGVGLCSYLLIGFWYRDPANGYAARKAFIVTRVGDAAMAVGLFMLFYSFNSLNIQEILSVAPHVWSPGNKLAVASTLLLLGGAVGKSAQLPLQVWLPDAMAGPTPTSALIHAATMVTAGVYLIARMNGIYLLAPLSMTAVAIVGAATLLVAGFAGMAQTDIKRVLAYSTVSQIGYMFLALGVGA</sequence>
<dbReference type="GO" id="GO:0016020">
    <property type="term" value="C:membrane"/>
    <property type="evidence" value="ECO:0007669"/>
    <property type="project" value="UniProtKB-SubCell"/>
</dbReference>
<feature type="transmembrane region" description="Helical" evidence="6">
    <location>
        <begin position="310"/>
        <end position="329"/>
    </location>
</feature>
<reference evidence="9" key="1">
    <citation type="journal article" date="2020" name="mSystems">
        <title>Genome- and Community-Level Interaction Insights into Carbon Utilization and Element Cycling Functions of Hydrothermarchaeota in Hydrothermal Sediment.</title>
        <authorList>
            <person name="Zhou Z."/>
            <person name="Liu Y."/>
            <person name="Xu W."/>
            <person name="Pan J."/>
            <person name="Luo Z.H."/>
            <person name="Li M."/>
        </authorList>
    </citation>
    <scope>NUCLEOTIDE SEQUENCE [LARGE SCALE GENOMIC DNA]</scope>
    <source>
        <strain evidence="9">HyVt-76</strain>
    </source>
</reference>
<feature type="domain" description="NADH-Ubiquinone oxidoreductase (complex I) chain 5 N-terminal" evidence="8">
    <location>
        <begin position="70"/>
        <end position="120"/>
    </location>
</feature>
<keyword evidence="9" id="KW-0560">Oxidoreductase</keyword>
<dbReference type="InterPro" id="IPR018393">
    <property type="entry name" value="NADHpl_OxRdtase_5_subgr"/>
</dbReference>
<dbReference type="AlphaFoldDB" id="A0A7V5H473"/>
<keyword evidence="4 6" id="KW-0472">Membrane</keyword>
<dbReference type="PANTHER" id="PTHR42829:SF2">
    <property type="entry name" value="NADH-UBIQUINONE OXIDOREDUCTASE CHAIN 5"/>
    <property type="match status" value="1"/>
</dbReference>
<evidence type="ECO:0000256" key="3">
    <source>
        <dbReference type="ARBA" id="ARBA00022989"/>
    </source>
</evidence>
<name>A0A7V5H473_CALAY</name>
<feature type="domain" description="NADH:quinone oxidoreductase/Mrp antiporter transmembrane" evidence="7">
    <location>
        <begin position="137"/>
        <end position="328"/>
    </location>
</feature>
<accession>A0A7V5H473</accession>
<feature type="transmembrane region" description="Helical" evidence="6">
    <location>
        <begin position="6"/>
        <end position="23"/>
    </location>
</feature>
<dbReference type="GO" id="GO:0042773">
    <property type="term" value="P:ATP synthesis coupled electron transport"/>
    <property type="evidence" value="ECO:0007669"/>
    <property type="project" value="InterPro"/>
</dbReference>